<dbReference type="SUPFAM" id="SSF88723">
    <property type="entry name" value="PIN domain-like"/>
    <property type="match status" value="1"/>
</dbReference>
<dbReference type="GO" id="GO:0016787">
    <property type="term" value="F:hydrolase activity"/>
    <property type="evidence" value="ECO:0007669"/>
    <property type="project" value="UniProtKB-KW"/>
</dbReference>
<feature type="domain" description="PIN" evidence="5">
    <location>
        <begin position="4"/>
        <end position="120"/>
    </location>
</feature>
<dbReference type="Proteomes" id="UP000195781">
    <property type="component" value="Unassembled WGS sequence"/>
</dbReference>
<reference evidence="7" key="1">
    <citation type="submission" date="2017-04" db="EMBL/GenBank/DDBJ databases">
        <title>Function of individual gut microbiota members based on whole genome sequencing of pure cultures obtained from chicken caecum.</title>
        <authorList>
            <person name="Medvecky M."/>
            <person name="Cejkova D."/>
            <person name="Polansky O."/>
            <person name="Karasova D."/>
            <person name="Kubasova T."/>
            <person name="Cizek A."/>
            <person name="Rychlik I."/>
        </authorList>
    </citation>
    <scope>NUCLEOTIDE SEQUENCE [LARGE SCALE GENOMIC DNA]</scope>
    <source>
        <strain evidence="7">An5</strain>
    </source>
</reference>
<dbReference type="GO" id="GO:0004518">
    <property type="term" value="F:nuclease activity"/>
    <property type="evidence" value="ECO:0007669"/>
    <property type="project" value="UniProtKB-KW"/>
</dbReference>
<dbReference type="OrthoDB" id="3232645at2"/>
<organism evidence="6 7">
    <name type="scientific">[Collinsella] massiliensis</name>
    <dbReference type="NCBI Taxonomy" id="1232426"/>
    <lineage>
        <taxon>Bacteria</taxon>
        <taxon>Bacillati</taxon>
        <taxon>Actinomycetota</taxon>
        <taxon>Coriobacteriia</taxon>
        <taxon>Coriobacteriales</taxon>
        <taxon>Coriobacteriaceae</taxon>
        <taxon>Enorma</taxon>
    </lineage>
</organism>
<evidence type="ECO:0000256" key="3">
    <source>
        <dbReference type="ARBA" id="ARBA00022801"/>
    </source>
</evidence>
<keyword evidence="2" id="KW-0479">Metal-binding</keyword>
<keyword evidence="3" id="KW-0378">Hydrolase</keyword>
<dbReference type="RefSeq" id="WP_094334908.1">
    <property type="nucleotide sequence ID" value="NZ_NFIE01000003.1"/>
</dbReference>
<evidence type="ECO:0000256" key="2">
    <source>
        <dbReference type="ARBA" id="ARBA00022723"/>
    </source>
</evidence>
<keyword evidence="7" id="KW-1185">Reference proteome</keyword>
<sequence length="141" mass="15830">MASVVLDTNIILDYLSPAHERHLDAVDLLEQLLESDVYEPTILAASIKDAYYILCRHFGARREEQARDRLDAFRQIMTVVELTGEVLDRAFASDEPDLEDGIVRATAEVLSAAAIVTRDREAYGSSTVPSMTAREFLQRML</sequence>
<dbReference type="Gene3D" id="3.40.50.1010">
    <property type="entry name" value="5'-nuclease"/>
    <property type="match status" value="1"/>
</dbReference>
<keyword evidence="4" id="KW-0460">Magnesium</keyword>
<dbReference type="AlphaFoldDB" id="A0A1Y3XWH7"/>
<dbReference type="InterPro" id="IPR002716">
    <property type="entry name" value="PIN_dom"/>
</dbReference>
<comment type="caution">
    <text evidence="6">The sequence shown here is derived from an EMBL/GenBank/DDBJ whole genome shotgun (WGS) entry which is preliminary data.</text>
</comment>
<evidence type="ECO:0000259" key="5">
    <source>
        <dbReference type="Pfam" id="PF13470"/>
    </source>
</evidence>
<dbReference type="GO" id="GO:0046872">
    <property type="term" value="F:metal ion binding"/>
    <property type="evidence" value="ECO:0007669"/>
    <property type="project" value="UniProtKB-KW"/>
</dbReference>
<protein>
    <recommendedName>
        <fullName evidence="5">PIN domain-containing protein</fullName>
    </recommendedName>
</protein>
<evidence type="ECO:0000313" key="7">
    <source>
        <dbReference type="Proteomes" id="UP000195781"/>
    </source>
</evidence>
<proteinExistence type="predicted"/>
<evidence type="ECO:0000256" key="1">
    <source>
        <dbReference type="ARBA" id="ARBA00022722"/>
    </source>
</evidence>
<keyword evidence="1" id="KW-0540">Nuclease</keyword>
<gene>
    <name evidence="6" type="ORF">B5G02_01520</name>
</gene>
<accession>A0A1Y3XWH7</accession>
<name>A0A1Y3XWH7_9ACTN</name>
<dbReference type="Pfam" id="PF13470">
    <property type="entry name" value="PIN_3"/>
    <property type="match status" value="1"/>
</dbReference>
<dbReference type="InterPro" id="IPR029060">
    <property type="entry name" value="PIN-like_dom_sf"/>
</dbReference>
<dbReference type="EMBL" id="NFIE01000003">
    <property type="protein sequence ID" value="OUN89461.1"/>
    <property type="molecule type" value="Genomic_DNA"/>
</dbReference>
<evidence type="ECO:0000313" key="6">
    <source>
        <dbReference type="EMBL" id="OUN89461.1"/>
    </source>
</evidence>
<evidence type="ECO:0000256" key="4">
    <source>
        <dbReference type="ARBA" id="ARBA00022842"/>
    </source>
</evidence>